<protein>
    <recommendedName>
        <fullName evidence="1">DUF5655 domain-containing protein</fullName>
    </recommendedName>
</protein>
<dbReference type="EMBL" id="CP019288">
    <property type="protein sequence ID" value="QHI34708.1"/>
    <property type="molecule type" value="Genomic_DNA"/>
</dbReference>
<dbReference type="OrthoDB" id="9809825at2"/>
<feature type="domain" description="DUF5655" evidence="1">
    <location>
        <begin position="74"/>
        <end position="178"/>
    </location>
</feature>
<dbReference type="KEGG" id="kan:IMCC3317_00510"/>
<dbReference type="Proteomes" id="UP000464657">
    <property type="component" value="Chromosome"/>
</dbReference>
<sequence>MDKALETMLANIPEKTGKSLDVWIAILKKQAFSKHSEAVNFLKKTHGVTHGFANTIVHLSKEDKTQTVDLVAVQYEKKQTLKPIYDALKTHIETFGKDIEFAPKKAYVSVRRKKQFAIIQPSTKTRVDLGLNLKGKEAEGVLENSGSFSAMCTHRIRLTTIDDISEEVKNWLKEAYEVAG</sequence>
<name>A0A7L4ZCS9_9FLAO</name>
<evidence type="ECO:0000313" key="3">
    <source>
        <dbReference type="Proteomes" id="UP000464657"/>
    </source>
</evidence>
<proteinExistence type="predicted"/>
<dbReference type="InterPro" id="IPR025629">
    <property type="entry name" value="DUF4287"/>
</dbReference>
<dbReference type="Pfam" id="PF18899">
    <property type="entry name" value="DUF5655"/>
    <property type="match status" value="1"/>
</dbReference>
<organism evidence="2 3">
    <name type="scientific">Kordia antarctica</name>
    <dbReference type="NCBI Taxonomy" id="1218801"/>
    <lineage>
        <taxon>Bacteria</taxon>
        <taxon>Pseudomonadati</taxon>
        <taxon>Bacteroidota</taxon>
        <taxon>Flavobacteriia</taxon>
        <taxon>Flavobacteriales</taxon>
        <taxon>Flavobacteriaceae</taxon>
        <taxon>Kordia</taxon>
    </lineage>
</organism>
<gene>
    <name evidence="2" type="ORF">IMCC3317_00510</name>
</gene>
<dbReference type="InterPro" id="IPR043714">
    <property type="entry name" value="DUF5655"/>
</dbReference>
<keyword evidence="3" id="KW-1185">Reference proteome</keyword>
<dbReference type="Pfam" id="PF14117">
    <property type="entry name" value="DUF4287"/>
    <property type="match status" value="1"/>
</dbReference>
<dbReference type="RefSeq" id="WP_160127502.1">
    <property type="nucleotide sequence ID" value="NZ_CP019288.1"/>
</dbReference>
<evidence type="ECO:0000313" key="2">
    <source>
        <dbReference type="EMBL" id="QHI34708.1"/>
    </source>
</evidence>
<evidence type="ECO:0000259" key="1">
    <source>
        <dbReference type="Pfam" id="PF18899"/>
    </source>
</evidence>
<dbReference type="AlphaFoldDB" id="A0A7L4ZCS9"/>
<accession>A0A7L4ZCS9</accession>
<reference evidence="2 3" key="1">
    <citation type="journal article" date="2013" name="Int. J. Syst. Evol. Microbiol.">
        <title>Kordia antarctica sp. nov., isolated from Antarctic seawater.</title>
        <authorList>
            <person name="Baek K."/>
            <person name="Choi A."/>
            <person name="Kang I."/>
            <person name="Lee K."/>
            <person name="Cho J.C."/>
        </authorList>
    </citation>
    <scope>NUCLEOTIDE SEQUENCE [LARGE SCALE GENOMIC DNA]</scope>
    <source>
        <strain evidence="2 3">IMCC3317</strain>
    </source>
</reference>